<reference evidence="2" key="1">
    <citation type="submission" date="2014-11" db="EMBL/GenBank/DDBJ databases">
        <authorList>
            <person name="Amaro Gonzalez C."/>
        </authorList>
    </citation>
    <scope>NUCLEOTIDE SEQUENCE</scope>
</reference>
<evidence type="ECO:0000256" key="1">
    <source>
        <dbReference type="SAM" id="MobiDB-lite"/>
    </source>
</evidence>
<name>A0A0E9TTZ7_ANGAN</name>
<dbReference type="AlphaFoldDB" id="A0A0E9TTZ7"/>
<proteinExistence type="predicted"/>
<organism evidence="2">
    <name type="scientific">Anguilla anguilla</name>
    <name type="common">European freshwater eel</name>
    <name type="synonym">Muraena anguilla</name>
    <dbReference type="NCBI Taxonomy" id="7936"/>
    <lineage>
        <taxon>Eukaryota</taxon>
        <taxon>Metazoa</taxon>
        <taxon>Chordata</taxon>
        <taxon>Craniata</taxon>
        <taxon>Vertebrata</taxon>
        <taxon>Euteleostomi</taxon>
        <taxon>Actinopterygii</taxon>
        <taxon>Neopterygii</taxon>
        <taxon>Teleostei</taxon>
        <taxon>Anguilliformes</taxon>
        <taxon>Anguillidae</taxon>
        <taxon>Anguilla</taxon>
    </lineage>
</organism>
<feature type="region of interest" description="Disordered" evidence="1">
    <location>
        <begin position="1"/>
        <end position="22"/>
    </location>
</feature>
<accession>A0A0E9TTZ7</accession>
<feature type="compositionally biased region" description="Polar residues" evidence="1">
    <location>
        <begin position="1"/>
        <end position="16"/>
    </location>
</feature>
<evidence type="ECO:0000313" key="2">
    <source>
        <dbReference type="EMBL" id="JAH56365.1"/>
    </source>
</evidence>
<sequence>MRAHSTSVHLPCQNRSYTRERT</sequence>
<protein>
    <submittedName>
        <fullName evidence="2">Uncharacterized protein</fullName>
    </submittedName>
</protein>
<reference evidence="2" key="2">
    <citation type="journal article" date="2015" name="Fish Shellfish Immunol.">
        <title>Early steps in the European eel (Anguilla anguilla)-Vibrio vulnificus interaction in the gills: Role of the RtxA13 toxin.</title>
        <authorList>
            <person name="Callol A."/>
            <person name="Pajuelo D."/>
            <person name="Ebbesson L."/>
            <person name="Teles M."/>
            <person name="MacKenzie S."/>
            <person name="Amaro C."/>
        </authorList>
    </citation>
    <scope>NUCLEOTIDE SEQUENCE</scope>
</reference>
<dbReference type="EMBL" id="GBXM01052212">
    <property type="protein sequence ID" value="JAH56365.1"/>
    <property type="molecule type" value="Transcribed_RNA"/>
</dbReference>